<dbReference type="EMBL" id="LRPC01000012">
    <property type="protein sequence ID" value="KYG75805.1"/>
    <property type="molecule type" value="Genomic_DNA"/>
</dbReference>
<gene>
    <name evidence="2" type="ORF">AWW68_08205</name>
</gene>
<accession>A0A150XAQ4</accession>
<evidence type="ECO:0000256" key="1">
    <source>
        <dbReference type="SAM" id="Coils"/>
    </source>
</evidence>
<reference evidence="2 3" key="1">
    <citation type="submission" date="2016-01" db="EMBL/GenBank/DDBJ databases">
        <title>Genome sequencing of Roseivirga spongicola UST030701-084.</title>
        <authorList>
            <person name="Selvaratnam C."/>
            <person name="Thevarajoo S."/>
            <person name="Goh K.M."/>
            <person name="Ee R."/>
            <person name="Chan K.-G."/>
            <person name="Chong C.S."/>
        </authorList>
    </citation>
    <scope>NUCLEOTIDE SEQUENCE [LARGE SCALE GENOMIC DNA]</scope>
    <source>
        <strain evidence="2 3">UST030701-084</strain>
    </source>
</reference>
<dbReference type="AlphaFoldDB" id="A0A150XAQ4"/>
<name>A0A150XAQ4_9BACT</name>
<evidence type="ECO:0000313" key="2">
    <source>
        <dbReference type="EMBL" id="KYG75805.1"/>
    </source>
</evidence>
<evidence type="ECO:0000313" key="3">
    <source>
        <dbReference type="Proteomes" id="UP000075606"/>
    </source>
</evidence>
<comment type="caution">
    <text evidence="2">The sequence shown here is derived from an EMBL/GenBank/DDBJ whole genome shotgun (WGS) entry which is preliminary data.</text>
</comment>
<proteinExistence type="predicted"/>
<dbReference type="Proteomes" id="UP000075606">
    <property type="component" value="Unassembled WGS sequence"/>
</dbReference>
<evidence type="ECO:0008006" key="4">
    <source>
        <dbReference type="Google" id="ProtNLM"/>
    </source>
</evidence>
<sequence>MDRYVGSNGFIAAAFRYRTARGSFNSPSANLSGDWLGSLNFTGYAGSSFSNYTAAAIVGYAAEDFTTSSQGTGISFWTSPLGTIGSVTERMRILPNGNIGIGTTTTGSHKLAVNGSIGAREIKVEMTSWPDFVFGKTYNLMSLEELEAFIELEGHLPNIPKEDDVINSGIELGDMNKRLLQKIEELTLHMIQQNKELIKVNKELAELKTKLATMNENKIRTSRN</sequence>
<keyword evidence="3" id="KW-1185">Reference proteome</keyword>
<keyword evidence="1" id="KW-0175">Coiled coil</keyword>
<protein>
    <recommendedName>
        <fullName evidence="4">Peptidase S74 domain-containing protein</fullName>
    </recommendedName>
</protein>
<dbReference type="STRING" id="333140.AWW68_08205"/>
<organism evidence="2 3">
    <name type="scientific">Roseivirga spongicola</name>
    <dbReference type="NCBI Taxonomy" id="333140"/>
    <lineage>
        <taxon>Bacteria</taxon>
        <taxon>Pseudomonadati</taxon>
        <taxon>Bacteroidota</taxon>
        <taxon>Cytophagia</taxon>
        <taxon>Cytophagales</taxon>
        <taxon>Roseivirgaceae</taxon>
        <taxon>Roseivirga</taxon>
    </lineage>
</organism>
<feature type="coiled-coil region" evidence="1">
    <location>
        <begin position="176"/>
        <end position="224"/>
    </location>
</feature>